<keyword evidence="3" id="KW-1185">Reference proteome</keyword>
<feature type="region of interest" description="Disordered" evidence="1">
    <location>
        <begin position="225"/>
        <end position="254"/>
    </location>
</feature>
<reference evidence="2" key="1">
    <citation type="journal article" date="2021" name="Nat. Commun.">
        <title>Genetic determinants of endophytism in the Arabidopsis root mycobiome.</title>
        <authorList>
            <person name="Mesny F."/>
            <person name="Miyauchi S."/>
            <person name="Thiergart T."/>
            <person name="Pickel B."/>
            <person name="Atanasova L."/>
            <person name="Karlsson M."/>
            <person name="Huettel B."/>
            <person name="Barry K.W."/>
            <person name="Haridas S."/>
            <person name="Chen C."/>
            <person name="Bauer D."/>
            <person name="Andreopoulos W."/>
            <person name="Pangilinan J."/>
            <person name="LaButti K."/>
            <person name="Riley R."/>
            <person name="Lipzen A."/>
            <person name="Clum A."/>
            <person name="Drula E."/>
            <person name="Henrissat B."/>
            <person name="Kohler A."/>
            <person name="Grigoriev I.V."/>
            <person name="Martin F.M."/>
            <person name="Hacquard S."/>
        </authorList>
    </citation>
    <scope>NUCLEOTIDE SEQUENCE</scope>
    <source>
        <strain evidence="2">MPI-CAGE-AT-0021</strain>
    </source>
</reference>
<dbReference type="EMBL" id="JAGMUU010000008">
    <property type="protein sequence ID" value="KAH7147037.1"/>
    <property type="molecule type" value="Genomic_DNA"/>
</dbReference>
<dbReference type="Proteomes" id="UP000717696">
    <property type="component" value="Unassembled WGS sequence"/>
</dbReference>
<evidence type="ECO:0000313" key="3">
    <source>
        <dbReference type="Proteomes" id="UP000717696"/>
    </source>
</evidence>
<sequence>MLRQIVHLYTERHRTTAESSDLKNLAHYSGLLFQSLSLRHSARGQYLLDYLRDIKTFAVAASSLQDVQSIIRGAQPLLEGMPPKYAEKQQCEGILVDLLGRQYSLSHSLRDLATCAVSANKMLMDYNDQVDKAGSSKALVNSTWHWGLMNSLRQLAQASDDNHMRKVAEEDLQEAFKCCYDPQGSTASGLEQLYRQQGQRLQVSAQANSSGQTLSKAEIDAELSKLKNQEASMEKRLQDTPRLQSKEYQTELGP</sequence>
<dbReference type="OrthoDB" id="5059930at2759"/>
<evidence type="ECO:0000256" key="1">
    <source>
        <dbReference type="SAM" id="MobiDB-lite"/>
    </source>
</evidence>
<proteinExistence type="predicted"/>
<accession>A0A9P9EXZ1</accession>
<comment type="caution">
    <text evidence="2">The sequence shown here is derived from an EMBL/GenBank/DDBJ whole genome shotgun (WGS) entry which is preliminary data.</text>
</comment>
<gene>
    <name evidence="2" type="ORF">B0J13DRAFT_553114</name>
</gene>
<protein>
    <submittedName>
        <fullName evidence="2">Uncharacterized protein</fullName>
    </submittedName>
</protein>
<evidence type="ECO:0000313" key="2">
    <source>
        <dbReference type="EMBL" id="KAH7147037.1"/>
    </source>
</evidence>
<name>A0A9P9EXZ1_9HYPO</name>
<dbReference type="AlphaFoldDB" id="A0A9P9EXZ1"/>
<organism evidence="2 3">
    <name type="scientific">Dactylonectria estremocensis</name>
    <dbReference type="NCBI Taxonomy" id="1079267"/>
    <lineage>
        <taxon>Eukaryota</taxon>
        <taxon>Fungi</taxon>
        <taxon>Dikarya</taxon>
        <taxon>Ascomycota</taxon>
        <taxon>Pezizomycotina</taxon>
        <taxon>Sordariomycetes</taxon>
        <taxon>Hypocreomycetidae</taxon>
        <taxon>Hypocreales</taxon>
        <taxon>Nectriaceae</taxon>
        <taxon>Dactylonectria</taxon>
    </lineage>
</organism>